<dbReference type="Proteomes" id="UP000289166">
    <property type="component" value="Unassembled WGS sequence"/>
</dbReference>
<gene>
    <name evidence="1" type="ORF">EFD62_17200</name>
</gene>
<comment type="caution">
    <text evidence="1">The sequence shown here is derived from an EMBL/GenBank/DDBJ whole genome shotgun (WGS) entry which is preliminary data.</text>
</comment>
<protein>
    <submittedName>
        <fullName evidence="1">Uncharacterized protein</fullName>
    </submittedName>
</protein>
<name>A0A4Q0I020_9FIRM</name>
<proteinExistence type="predicted"/>
<organism evidence="1 2">
    <name type="scientific">Acetivibrio mesophilus</name>
    <dbReference type="NCBI Taxonomy" id="2487273"/>
    <lineage>
        <taxon>Bacteria</taxon>
        <taxon>Bacillati</taxon>
        <taxon>Bacillota</taxon>
        <taxon>Clostridia</taxon>
        <taxon>Eubacteriales</taxon>
        <taxon>Oscillospiraceae</taxon>
        <taxon>Acetivibrio</taxon>
    </lineage>
</organism>
<reference evidence="2" key="1">
    <citation type="submission" date="2018-11" db="EMBL/GenBank/DDBJ databases">
        <title>Genome sequencing of a novel mesophilic and cellulolytic organism within the genus Hungateiclostridium.</title>
        <authorList>
            <person name="Rettenmaier R."/>
            <person name="Liebl W."/>
            <person name="Zverlov V."/>
        </authorList>
    </citation>
    <scope>NUCLEOTIDE SEQUENCE [LARGE SCALE GENOMIC DNA]</scope>
    <source>
        <strain evidence="2">N2K1</strain>
    </source>
</reference>
<accession>A0A4Q0I020</accession>
<dbReference type="EMBL" id="RLII01000068">
    <property type="protein sequence ID" value="RXE57536.1"/>
    <property type="molecule type" value="Genomic_DNA"/>
</dbReference>
<keyword evidence="2" id="KW-1185">Reference proteome</keyword>
<dbReference type="OrthoDB" id="10002855at2"/>
<dbReference type="AlphaFoldDB" id="A0A4Q0I020"/>
<dbReference type="RefSeq" id="WP_128706580.1">
    <property type="nucleotide sequence ID" value="NZ_RLII01000068.1"/>
</dbReference>
<sequence>MNDRIEEITKLINDLTTDLLVPIRTSKLVNKEAFSEFYKLLDEVIKLVSEKELINRKLAGLLFFIYTTISAEAEHTNYSSPIFLEASKIEDYLSKILWDSPFGKGTI</sequence>
<evidence type="ECO:0000313" key="1">
    <source>
        <dbReference type="EMBL" id="RXE57536.1"/>
    </source>
</evidence>
<evidence type="ECO:0000313" key="2">
    <source>
        <dbReference type="Proteomes" id="UP000289166"/>
    </source>
</evidence>